<dbReference type="Proteomes" id="UP001595880">
    <property type="component" value="Unassembled WGS sequence"/>
</dbReference>
<dbReference type="RefSeq" id="WP_390195025.1">
    <property type="nucleotide sequence ID" value="NZ_JBHSDV010000001.1"/>
</dbReference>
<dbReference type="Gene3D" id="3.40.50.720">
    <property type="entry name" value="NAD(P)-binding Rossmann-like Domain"/>
    <property type="match status" value="1"/>
</dbReference>
<dbReference type="Gene3D" id="3.30.70.1450">
    <property type="entry name" value="Regulator of K+ conductance, C-terminal domain"/>
    <property type="match status" value="1"/>
</dbReference>
<dbReference type="GO" id="GO:0034220">
    <property type="term" value="P:monoatomic ion transmembrane transport"/>
    <property type="evidence" value="ECO:0007669"/>
    <property type="project" value="UniProtKB-KW"/>
</dbReference>
<dbReference type="EMBL" id="JBHSDV010000001">
    <property type="protein sequence ID" value="MFC4386428.1"/>
    <property type="molecule type" value="Genomic_DNA"/>
</dbReference>
<feature type="domain" description="RCK N-terminal" evidence="1">
    <location>
        <begin position="2"/>
        <end position="118"/>
    </location>
</feature>
<dbReference type="InterPro" id="IPR006037">
    <property type="entry name" value="RCK_C"/>
</dbReference>
<evidence type="ECO:0000313" key="3">
    <source>
        <dbReference type="EMBL" id="MFC4386428.1"/>
    </source>
</evidence>
<dbReference type="SUPFAM" id="SSF51735">
    <property type="entry name" value="NAD(P)-binding Rossmann-fold domains"/>
    <property type="match status" value="1"/>
</dbReference>
<name>A0ABV8VUH0_9BACI</name>
<dbReference type="InterPro" id="IPR036291">
    <property type="entry name" value="NAD(P)-bd_dom_sf"/>
</dbReference>
<organism evidence="3 4">
    <name type="scientific">Gracilibacillus marinus</name>
    <dbReference type="NCBI Taxonomy" id="630535"/>
    <lineage>
        <taxon>Bacteria</taxon>
        <taxon>Bacillati</taxon>
        <taxon>Bacillota</taxon>
        <taxon>Bacilli</taxon>
        <taxon>Bacillales</taxon>
        <taxon>Bacillaceae</taxon>
        <taxon>Gracilibacillus</taxon>
    </lineage>
</organism>
<comment type="caution">
    <text evidence="3">The sequence shown here is derived from an EMBL/GenBank/DDBJ whole genome shotgun (WGS) entry which is preliminary data.</text>
</comment>
<keyword evidence="4" id="KW-1185">Reference proteome</keyword>
<dbReference type="PROSITE" id="PS51201">
    <property type="entry name" value="RCK_N"/>
    <property type="match status" value="1"/>
</dbReference>
<dbReference type="SUPFAM" id="SSF116726">
    <property type="entry name" value="TrkA C-terminal domain-like"/>
    <property type="match status" value="1"/>
</dbReference>
<reference evidence="4" key="1">
    <citation type="journal article" date="2019" name="Int. J. Syst. Evol. Microbiol.">
        <title>The Global Catalogue of Microorganisms (GCM) 10K type strain sequencing project: providing services to taxonomists for standard genome sequencing and annotation.</title>
        <authorList>
            <consortium name="The Broad Institute Genomics Platform"/>
            <consortium name="The Broad Institute Genome Sequencing Center for Infectious Disease"/>
            <person name="Wu L."/>
            <person name="Ma J."/>
        </authorList>
    </citation>
    <scope>NUCLEOTIDE SEQUENCE [LARGE SCALE GENOMIC DNA]</scope>
    <source>
        <strain evidence="4">KACC 14058</strain>
    </source>
</reference>
<proteinExistence type="predicted"/>
<gene>
    <name evidence="3" type="ORF">ACFOZ1_01265</name>
</gene>
<feature type="domain" description="RCK C-terminal" evidence="2">
    <location>
        <begin position="135"/>
        <end position="218"/>
    </location>
</feature>
<keyword evidence="3" id="KW-0813">Transport</keyword>
<dbReference type="InterPro" id="IPR050721">
    <property type="entry name" value="Trk_Ktr_HKT_K-transport"/>
</dbReference>
<dbReference type="InterPro" id="IPR003148">
    <property type="entry name" value="RCK_N"/>
</dbReference>
<dbReference type="InterPro" id="IPR036721">
    <property type="entry name" value="RCK_C_sf"/>
</dbReference>
<dbReference type="PANTHER" id="PTHR43833:SF7">
    <property type="entry name" value="KTR SYSTEM POTASSIUM UPTAKE PROTEIN C"/>
    <property type="match status" value="1"/>
</dbReference>
<dbReference type="PROSITE" id="PS51202">
    <property type="entry name" value="RCK_C"/>
    <property type="match status" value="1"/>
</dbReference>
<dbReference type="PANTHER" id="PTHR43833">
    <property type="entry name" value="POTASSIUM CHANNEL PROTEIN 2-RELATED-RELATED"/>
    <property type="match status" value="1"/>
</dbReference>
<evidence type="ECO:0000313" key="4">
    <source>
        <dbReference type="Proteomes" id="UP001595880"/>
    </source>
</evidence>
<accession>A0ABV8VUH0</accession>
<evidence type="ECO:0000259" key="2">
    <source>
        <dbReference type="PROSITE" id="PS51202"/>
    </source>
</evidence>
<evidence type="ECO:0000259" key="1">
    <source>
        <dbReference type="PROSITE" id="PS51201"/>
    </source>
</evidence>
<dbReference type="Pfam" id="PF02080">
    <property type="entry name" value="TrkA_C"/>
    <property type="match status" value="1"/>
</dbReference>
<keyword evidence="3" id="KW-0407">Ion channel</keyword>
<protein>
    <submittedName>
        <fullName evidence="3">Potassium channel family protein</fullName>
    </submittedName>
</protein>
<sequence length="218" mass="24497">MKKQFVVIGLGSFGSTVCRELHELGHEILAIDHNKDKVAQIMRGCSHAVVADAIDEEALKSFGIRNFDQAIIAIGDNIQSSILCTLILKEMGVRKVWVKAQTAQHHKLLEKIGADRIIHPEEEMGIRIATQLHSDKVIDYIELSEDYSIIELSTPKKIAHKKIRDLYVRERYSCTLLGVKNNHSLNLSPSSDDKIEEGDILIVMGSNQDLKKFEEKGL</sequence>
<dbReference type="Pfam" id="PF02254">
    <property type="entry name" value="TrkA_N"/>
    <property type="match status" value="1"/>
</dbReference>
<keyword evidence="3" id="KW-0406">Ion transport</keyword>